<dbReference type="GO" id="GO:0005730">
    <property type="term" value="C:nucleolus"/>
    <property type="evidence" value="ECO:0007669"/>
    <property type="project" value="TreeGrafter"/>
</dbReference>
<gene>
    <name evidence="2" type="ORF">DSTB1V02_LOCUS3904</name>
</gene>
<dbReference type="PANTHER" id="PTHR13507:SF0">
    <property type="entry name" value="PRKR-INTERACTING PROTEIN 1"/>
    <property type="match status" value="1"/>
</dbReference>
<feature type="region of interest" description="Disordered" evidence="1">
    <location>
        <begin position="47"/>
        <end position="81"/>
    </location>
</feature>
<proteinExistence type="predicted"/>
<dbReference type="Proteomes" id="UP000677054">
    <property type="component" value="Unassembled WGS sequence"/>
</dbReference>
<dbReference type="GO" id="GO:0019901">
    <property type="term" value="F:protein kinase binding"/>
    <property type="evidence" value="ECO:0007669"/>
    <property type="project" value="TreeGrafter"/>
</dbReference>
<feature type="region of interest" description="Disordered" evidence="1">
    <location>
        <begin position="1"/>
        <end position="26"/>
    </location>
</feature>
<feature type="compositionally biased region" description="Basic and acidic residues" evidence="1">
    <location>
        <begin position="155"/>
        <end position="166"/>
    </location>
</feature>
<reference evidence="2" key="1">
    <citation type="submission" date="2020-11" db="EMBL/GenBank/DDBJ databases">
        <authorList>
            <person name="Tran Van P."/>
        </authorList>
    </citation>
    <scope>NUCLEOTIDE SEQUENCE</scope>
</reference>
<dbReference type="AlphaFoldDB" id="A0A7R8X4Q4"/>
<feature type="compositionally biased region" description="Polar residues" evidence="1">
    <location>
        <begin position="184"/>
        <end position="197"/>
    </location>
</feature>
<keyword evidence="3" id="KW-1185">Reference proteome</keyword>
<organism evidence="2">
    <name type="scientific">Darwinula stevensoni</name>
    <dbReference type="NCBI Taxonomy" id="69355"/>
    <lineage>
        <taxon>Eukaryota</taxon>
        <taxon>Metazoa</taxon>
        <taxon>Ecdysozoa</taxon>
        <taxon>Arthropoda</taxon>
        <taxon>Crustacea</taxon>
        <taxon>Oligostraca</taxon>
        <taxon>Ostracoda</taxon>
        <taxon>Podocopa</taxon>
        <taxon>Podocopida</taxon>
        <taxon>Darwinulocopina</taxon>
        <taxon>Darwinuloidea</taxon>
        <taxon>Darwinulidae</taxon>
        <taxon>Darwinula</taxon>
    </lineage>
</organism>
<dbReference type="GO" id="GO:0003725">
    <property type="term" value="F:double-stranded RNA binding"/>
    <property type="evidence" value="ECO:0007669"/>
    <property type="project" value="InterPro"/>
</dbReference>
<dbReference type="InterPro" id="IPR009548">
    <property type="entry name" value="Prkrip1"/>
</dbReference>
<feature type="compositionally biased region" description="Basic and acidic residues" evidence="1">
    <location>
        <begin position="198"/>
        <end position="208"/>
    </location>
</feature>
<dbReference type="EMBL" id="LR900057">
    <property type="protein sequence ID" value="CAD7243999.1"/>
    <property type="molecule type" value="Genomic_DNA"/>
</dbReference>
<sequence>MGATEILKLQKMPKVDPESGDEDDPKIKIAKTPAELQRLRLERLMKNPQKPVFIPEPRKEKKFPEPPEFVRNVMGSSAGAGSGEFHIYRHIRRREYARQDFIKHKAVKEEMDEKYHEKLEENQRLAEERTAKRRAKRLKKKEKMKEKGKVKKRKTNEGCKEEKQGTDEDSGGSEPDLKDHEDGNLSSNDEGQGTASKESGDEKHEENKTPCAGANG</sequence>
<dbReference type="GO" id="GO:0004860">
    <property type="term" value="F:protein kinase inhibitor activity"/>
    <property type="evidence" value="ECO:0007669"/>
    <property type="project" value="TreeGrafter"/>
</dbReference>
<dbReference type="OrthoDB" id="10067079at2759"/>
<evidence type="ECO:0000256" key="1">
    <source>
        <dbReference type="SAM" id="MobiDB-lite"/>
    </source>
</evidence>
<evidence type="ECO:0000313" key="3">
    <source>
        <dbReference type="Proteomes" id="UP000677054"/>
    </source>
</evidence>
<feature type="compositionally biased region" description="Basic and acidic residues" evidence="1">
    <location>
        <begin position="120"/>
        <end position="130"/>
    </location>
</feature>
<feature type="compositionally biased region" description="Basic residues" evidence="1">
    <location>
        <begin position="131"/>
        <end position="154"/>
    </location>
</feature>
<dbReference type="PANTHER" id="PTHR13507">
    <property type="entry name" value="PRKR-INTERACTING PROTEIN 1"/>
    <property type="match status" value="1"/>
</dbReference>
<accession>A0A7R8X4Q4</accession>
<evidence type="ECO:0000313" key="2">
    <source>
        <dbReference type="EMBL" id="CAD7243999.1"/>
    </source>
</evidence>
<feature type="compositionally biased region" description="Basic and acidic residues" evidence="1">
    <location>
        <begin position="56"/>
        <end position="65"/>
    </location>
</feature>
<dbReference type="EMBL" id="CAJPEV010000540">
    <property type="protein sequence ID" value="CAG0886286.1"/>
    <property type="molecule type" value="Genomic_DNA"/>
</dbReference>
<evidence type="ECO:0008006" key="4">
    <source>
        <dbReference type="Google" id="ProtNLM"/>
    </source>
</evidence>
<protein>
    <recommendedName>
        <fullName evidence="4">PRKR-interacting protein 1</fullName>
    </recommendedName>
</protein>
<feature type="region of interest" description="Disordered" evidence="1">
    <location>
        <begin position="120"/>
        <end position="216"/>
    </location>
</feature>
<dbReference type="Pfam" id="PF06658">
    <property type="entry name" value="DUF1168"/>
    <property type="match status" value="1"/>
</dbReference>
<name>A0A7R8X4Q4_9CRUS</name>